<comment type="caution">
    <text evidence="2">The sequence shown here is derived from an EMBL/GenBank/DDBJ whole genome shotgun (WGS) entry which is preliminary data.</text>
</comment>
<dbReference type="AlphaFoldDB" id="A0A0F9L1N8"/>
<dbReference type="EMBL" id="LAZR01006936">
    <property type="protein sequence ID" value="KKM88599.1"/>
    <property type="molecule type" value="Genomic_DNA"/>
</dbReference>
<proteinExistence type="predicted"/>
<gene>
    <name evidence="2" type="ORF">LCGC14_1257150</name>
</gene>
<feature type="region of interest" description="Disordered" evidence="1">
    <location>
        <begin position="297"/>
        <end position="333"/>
    </location>
</feature>
<evidence type="ECO:0000313" key="2">
    <source>
        <dbReference type="EMBL" id="KKM88599.1"/>
    </source>
</evidence>
<sequence>MKILEEKYPLGSLHGQKTNGRYIDGTLHENISILAKNIVKDMTYLGIISSSTLEVGTGKSVFAQQLCEAYLEGVNKKHGFNLELTMNNIVFRPKDIIKRSFDVPRYSVIICDEWEDANYWSELGTTLRQFFRKCRQLNLFILVIIPNFFQLPMSYAISRSVFFIDVRFSGEFDRGYFSFYNFSKKKRLYLKGKKQQDYGIIQPNFTGRFADGYVVNKEEYLKSKMQDLQNQEELEKKPITPRQIISRFFVSVHEHFKGGKKVSVAELSQALGFTQRTGYRMIKEGEQINKEIAEKKISENVDFDESPPNINYLKGEGENNGDNPSTKGGIVNE</sequence>
<reference evidence="2" key="1">
    <citation type="journal article" date="2015" name="Nature">
        <title>Complex archaea that bridge the gap between prokaryotes and eukaryotes.</title>
        <authorList>
            <person name="Spang A."/>
            <person name="Saw J.H."/>
            <person name="Jorgensen S.L."/>
            <person name="Zaremba-Niedzwiedzka K."/>
            <person name="Martijn J."/>
            <person name="Lind A.E."/>
            <person name="van Eijk R."/>
            <person name="Schleper C."/>
            <person name="Guy L."/>
            <person name="Ettema T.J."/>
        </authorList>
    </citation>
    <scope>NUCLEOTIDE SEQUENCE</scope>
</reference>
<organism evidence="2">
    <name type="scientific">marine sediment metagenome</name>
    <dbReference type="NCBI Taxonomy" id="412755"/>
    <lineage>
        <taxon>unclassified sequences</taxon>
        <taxon>metagenomes</taxon>
        <taxon>ecological metagenomes</taxon>
    </lineage>
</organism>
<accession>A0A0F9L1N8</accession>
<name>A0A0F9L1N8_9ZZZZ</name>
<protein>
    <recommendedName>
        <fullName evidence="3">Zona occludens toxin N-terminal domain-containing protein</fullName>
    </recommendedName>
</protein>
<evidence type="ECO:0000256" key="1">
    <source>
        <dbReference type="SAM" id="MobiDB-lite"/>
    </source>
</evidence>
<evidence type="ECO:0008006" key="3">
    <source>
        <dbReference type="Google" id="ProtNLM"/>
    </source>
</evidence>